<name>T0I623_9SPHN</name>
<dbReference type="Proteomes" id="UP000015524">
    <property type="component" value="Unassembled WGS sequence"/>
</dbReference>
<evidence type="ECO:0000313" key="3">
    <source>
        <dbReference type="Proteomes" id="UP000015524"/>
    </source>
</evidence>
<feature type="domain" description="Plasmid pRiA4b Orf3-like" evidence="1">
    <location>
        <begin position="17"/>
        <end position="189"/>
    </location>
</feature>
<dbReference type="EMBL" id="ATIB01000027">
    <property type="protein sequence ID" value="EQB05094.1"/>
    <property type="molecule type" value="Genomic_DNA"/>
</dbReference>
<dbReference type="InterPro" id="IPR012912">
    <property type="entry name" value="Plasmid_pRiA4b_Orf3-like"/>
</dbReference>
<gene>
    <name evidence="2" type="ORF">L485_02970</name>
</gene>
<dbReference type="PANTHER" id="PTHR41878">
    <property type="entry name" value="LEXA REPRESSOR-RELATED"/>
    <property type="match status" value="1"/>
</dbReference>
<dbReference type="SUPFAM" id="SSF159941">
    <property type="entry name" value="MM3350-like"/>
    <property type="match status" value="1"/>
</dbReference>
<keyword evidence="3" id="KW-1185">Reference proteome</keyword>
<sequence>MVGFMHDPFGPDCFIVSANVHIIGIEPRISRVLELPVKLNFAQLHEVLQVAFGWTDSHLHQFHVGGLTVGAPEFNEDDLYGPRTFEATGVRLQDLAFPYEADPKLTIIYEYDFGDCWRHQICLRRQPRENGTAYPRCVAGRRSGPPEDVGGYSGYADFLEAWLDPAHEEHKAMRRWAGRKFDPERFDLDATNKAIARALRASKDDYRFRRVPDHSRQRHRSRSD</sequence>
<evidence type="ECO:0000313" key="2">
    <source>
        <dbReference type="EMBL" id="EQB05094.1"/>
    </source>
</evidence>
<accession>T0I623</accession>
<dbReference type="OrthoDB" id="9816539at2"/>
<dbReference type="Pfam" id="PF07929">
    <property type="entry name" value="PRiA4_ORF3"/>
    <property type="match status" value="1"/>
</dbReference>
<dbReference type="RefSeq" id="WP_021243558.1">
    <property type="nucleotide sequence ID" value="NZ_ATIB01000027.1"/>
</dbReference>
<comment type="caution">
    <text evidence="2">The sequence shown here is derived from an EMBL/GenBank/DDBJ whole genome shotgun (WGS) entry which is preliminary data.</text>
</comment>
<protein>
    <recommendedName>
        <fullName evidence="1">Plasmid pRiA4b Orf3-like domain-containing protein</fullName>
    </recommendedName>
</protein>
<dbReference type="Gene3D" id="3.10.290.30">
    <property type="entry name" value="MM3350-like"/>
    <property type="match status" value="1"/>
</dbReference>
<dbReference type="AlphaFoldDB" id="T0I623"/>
<dbReference type="PANTHER" id="PTHR41878:SF1">
    <property type="entry name" value="TNPR PROTEIN"/>
    <property type="match status" value="1"/>
</dbReference>
<organism evidence="2 3">
    <name type="scientific">Sphingobium baderi LL03</name>
    <dbReference type="NCBI Taxonomy" id="1114964"/>
    <lineage>
        <taxon>Bacteria</taxon>
        <taxon>Pseudomonadati</taxon>
        <taxon>Pseudomonadota</taxon>
        <taxon>Alphaproteobacteria</taxon>
        <taxon>Sphingomonadales</taxon>
        <taxon>Sphingomonadaceae</taxon>
        <taxon>Sphingobium</taxon>
    </lineage>
</organism>
<evidence type="ECO:0000259" key="1">
    <source>
        <dbReference type="Pfam" id="PF07929"/>
    </source>
</evidence>
<dbReference type="InterPro" id="IPR024047">
    <property type="entry name" value="MM3350-like_sf"/>
</dbReference>
<dbReference type="eggNOG" id="COG4974">
    <property type="taxonomic scope" value="Bacteria"/>
</dbReference>
<dbReference type="PATRIC" id="fig|1114964.3.peg.558"/>
<reference evidence="2 3" key="1">
    <citation type="journal article" date="2013" name="Genome Announc.">
        <title>Draft Genome Sequence of a Hexachlorocyclohexane-Degrading Bacterium, Sphingobium baderi Strain LL03T.</title>
        <authorList>
            <person name="Kaur J."/>
            <person name="Verma H."/>
            <person name="Tripathi C."/>
            <person name="Khurana J.P."/>
            <person name="Lal R."/>
        </authorList>
    </citation>
    <scope>NUCLEOTIDE SEQUENCE [LARGE SCALE GENOMIC DNA]</scope>
    <source>
        <strain evidence="2 3">LL03</strain>
    </source>
</reference>
<proteinExistence type="predicted"/>